<sequence length="365" mass="41606">MTILHYIPSIDRTSGGVGAYMQLLTVELGKFVELHVVTHREANPLELENCTVHFIPHNNNPFSNTGKREFLQLLHDIQPDVFHTNSCWLPMSARTAMWARETGCKVVYTPHGMLEPWIMRRHYWTKKLPASMLFQRKGIQMANLLHATADSEKDNLLRLGWNRTIEVIPNCVEVDKIVLKNSWKRKKEILFLSRVHVKKGINFLIEAVACLKEDLQGYAIRIAGEGDEAYIAELQSLTEKLGVADLVHFEGGVYGDRKWELFKQADLFVLPTHSENFGIVVAEALATGTPVVTTVGTPWQELETCRCGWWTEIGTDATADALRKFLKCTEEELETMGRNGRKLIEDKYSTVAVSCQFVEMYKRLI</sequence>
<comment type="caution">
    <text evidence="1">The sequence shown here is derived from an EMBL/GenBank/DDBJ whole genome shotgun (WGS) entry which is preliminary data.</text>
</comment>
<dbReference type="EMBL" id="SRZC01000012">
    <property type="protein sequence ID" value="TGX82098.1"/>
    <property type="molecule type" value="Genomic_DNA"/>
</dbReference>
<keyword evidence="2" id="KW-1185">Reference proteome</keyword>
<gene>
    <name evidence="1" type="ORF">E5358_08550</name>
</gene>
<reference evidence="1" key="1">
    <citation type="submission" date="2019-04" db="EMBL/GenBank/DDBJ databases">
        <title>Microbes associate with the intestines of laboratory mice.</title>
        <authorList>
            <person name="Navarre W."/>
            <person name="Wong E."/>
            <person name="Huang K."/>
            <person name="Tropini C."/>
            <person name="Ng K."/>
            <person name="Yu B."/>
        </authorList>
    </citation>
    <scope>NUCLEOTIDE SEQUENCE</scope>
    <source>
        <strain evidence="1">NM73_A23</strain>
    </source>
</reference>
<proteinExistence type="predicted"/>
<protein>
    <submittedName>
        <fullName evidence="1">Glycosyltransferase</fullName>
    </submittedName>
</protein>
<evidence type="ECO:0000313" key="2">
    <source>
        <dbReference type="Proteomes" id="UP000308886"/>
    </source>
</evidence>
<evidence type="ECO:0000313" key="1">
    <source>
        <dbReference type="EMBL" id="TGX82098.1"/>
    </source>
</evidence>
<accession>A0AC61QQ06</accession>
<dbReference type="Proteomes" id="UP000308886">
    <property type="component" value="Unassembled WGS sequence"/>
</dbReference>
<organism evidence="1 2">
    <name type="scientific">Palleniella muris</name>
    <dbReference type="NCBI Taxonomy" id="3038145"/>
    <lineage>
        <taxon>Bacteria</taxon>
        <taxon>Pseudomonadati</taxon>
        <taxon>Bacteroidota</taxon>
        <taxon>Bacteroidia</taxon>
        <taxon>Bacteroidales</taxon>
        <taxon>Prevotellaceae</taxon>
        <taxon>Palleniella</taxon>
    </lineage>
</organism>
<name>A0AC61QQ06_9BACT</name>